<dbReference type="EMBL" id="CM042047">
    <property type="protein sequence ID" value="KAI3772299.1"/>
    <property type="molecule type" value="Genomic_DNA"/>
</dbReference>
<dbReference type="Proteomes" id="UP001055879">
    <property type="component" value="Linkage Group LG01"/>
</dbReference>
<evidence type="ECO:0000313" key="1">
    <source>
        <dbReference type="EMBL" id="KAI3772299.1"/>
    </source>
</evidence>
<organism evidence="1 2">
    <name type="scientific">Arctium lappa</name>
    <name type="common">Greater burdock</name>
    <name type="synonym">Lappa major</name>
    <dbReference type="NCBI Taxonomy" id="4217"/>
    <lineage>
        <taxon>Eukaryota</taxon>
        <taxon>Viridiplantae</taxon>
        <taxon>Streptophyta</taxon>
        <taxon>Embryophyta</taxon>
        <taxon>Tracheophyta</taxon>
        <taxon>Spermatophyta</taxon>
        <taxon>Magnoliopsida</taxon>
        <taxon>eudicotyledons</taxon>
        <taxon>Gunneridae</taxon>
        <taxon>Pentapetalae</taxon>
        <taxon>asterids</taxon>
        <taxon>campanulids</taxon>
        <taxon>Asterales</taxon>
        <taxon>Asteraceae</taxon>
        <taxon>Carduoideae</taxon>
        <taxon>Cardueae</taxon>
        <taxon>Arctiinae</taxon>
        <taxon>Arctium</taxon>
    </lineage>
</organism>
<proteinExistence type="predicted"/>
<comment type="caution">
    <text evidence="1">The sequence shown here is derived from an EMBL/GenBank/DDBJ whole genome shotgun (WGS) entry which is preliminary data.</text>
</comment>
<protein>
    <submittedName>
        <fullName evidence="1">Uncharacterized protein</fullName>
    </submittedName>
</protein>
<sequence length="390" mass="43132">MSTLASGYFLSGIQILHFTLCAFALFAPSIFPSEISIYPQFPSFTRDLIIGNFLNFLSTIWYPRRLDSLESVDFALQFVVMEDELRITDYDVGGSDDDGRVLEWEAGLPNVNDLPSLSQYLISAELASAFSITPETHRSMNDVDRASRDTISSLRGQSQHLLNKINDLDSFSDDRGEEIVVEGEETLDLTREGSDSRKLRRVDSGGAGGGAGEADDSSTKSSKRSRLVWTPQLHKRFVEVVARLGVKNAVPKTIMQLMNVEGLTRENVASHLQKYRLYVKRMQGLSDEDSSPSDHLFGSTPVPKSLHNSDGGGGNGMPYAPQMVPMPYPPVPQMVSNPASGGGGGAYHHHGFESHSHPYNYNMMMQPRDWSGNNFGSISPYQHRMTSNDN</sequence>
<gene>
    <name evidence="1" type="ORF">L6452_03481</name>
</gene>
<reference evidence="1 2" key="2">
    <citation type="journal article" date="2022" name="Mol. Ecol. Resour.">
        <title>The genomes of chicory, endive, great burdock and yacon provide insights into Asteraceae paleo-polyploidization history and plant inulin production.</title>
        <authorList>
            <person name="Fan W."/>
            <person name="Wang S."/>
            <person name="Wang H."/>
            <person name="Wang A."/>
            <person name="Jiang F."/>
            <person name="Liu H."/>
            <person name="Zhao H."/>
            <person name="Xu D."/>
            <person name="Zhang Y."/>
        </authorList>
    </citation>
    <scope>NUCLEOTIDE SEQUENCE [LARGE SCALE GENOMIC DNA]</scope>
    <source>
        <strain evidence="2">cv. Niubang</strain>
    </source>
</reference>
<name>A0ACB9FLT1_ARCLA</name>
<keyword evidence="2" id="KW-1185">Reference proteome</keyword>
<evidence type="ECO:0000313" key="2">
    <source>
        <dbReference type="Proteomes" id="UP001055879"/>
    </source>
</evidence>
<reference evidence="2" key="1">
    <citation type="journal article" date="2022" name="Mol. Ecol. Resour.">
        <title>The genomes of chicory, endive, great burdock and yacon provide insights into Asteraceae palaeo-polyploidization history and plant inulin production.</title>
        <authorList>
            <person name="Fan W."/>
            <person name="Wang S."/>
            <person name="Wang H."/>
            <person name="Wang A."/>
            <person name="Jiang F."/>
            <person name="Liu H."/>
            <person name="Zhao H."/>
            <person name="Xu D."/>
            <person name="Zhang Y."/>
        </authorList>
    </citation>
    <scope>NUCLEOTIDE SEQUENCE [LARGE SCALE GENOMIC DNA]</scope>
    <source>
        <strain evidence="2">cv. Niubang</strain>
    </source>
</reference>
<accession>A0ACB9FLT1</accession>